<dbReference type="EMBL" id="JEMC01003060">
    <property type="protein sequence ID" value="KYF83845.1"/>
    <property type="molecule type" value="Genomic_DNA"/>
</dbReference>
<reference evidence="2 3" key="1">
    <citation type="submission" date="2014-02" db="EMBL/GenBank/DDBJ databases">
        <title>The small core and large imbalanced accessory genome model reveals a collaborative survival strategy of Sorangium cellulosum strains in nature.</title>
        <authorList>
            <person name="Han K."/>
            <person name="Peng R."/>
            <person name="Blom J."/>
            <person name="Li Y.-Z."/>
        </authorList>
    </citation>
    <scope>NUCLEOTIDE SEQUENCE [LARGE SCALE GENOMIC DNA]</scope>
    <source>
        <strain evidence="2 3">So0149</strain>
    </source>
</reference>
<gene>
    <name evidence="2" type="ORF">BE18_47945</name>
</gene>
<dbReference type="AlphaFoldDB" id="A0A150RUF6"/>
<dbReference type="Proteomes" id="UP000075515">
    <property type="component" value="Unassembled WGS sequence"/>
</dbReference>
<accession>A0A150RUF6</accession>
<comment type="caution">
    <text evidence="2">The sequence shown here is derived from an EMBL/GenBank/DDBJ whole genome shotgun (WGS) entry which is preliminary data.</text>
</comment>
<feature type="region of interest" description="Disordered" evidence="1">
    <location>
        <begin position="36"/>
        <end position="56"/>
    </location>
</feature>
<proteinExistence type="predicted"/>
<evidence type="ECO:0000256" key="1">
    <source>
        <dbReference type="SAM" id="MobiDB-lite"/>
    </source>
</evidence>
<evidence type="ECO:0000313" key="2">
    <source>
        <dbReference type="EMBL" id="KYF83845.1"/>
    </source>
</evidence>
<sequence>MRPDPAQKRLRAQSISRRQRIALTGACALLTQIGAGGSARGEDEPGASAVAGEEASPHSIAIATDERWGASLSLGVDALAAGTRGDGARGGLRPYIDGEGWIGWMAAEPDARTPGLGLFSPSMLDARRGLIVRAGAAGLAAARSTGGARAFEWRAAESATLQLTPVVLEQRFSYQRPVEFTDRFWRSQRGVMSVGGRFALPGMFTVLPAKMNLMSLAVEADVLRYEEGTTRRDLGVEMVIVEFFDRSPERPVRAAIIDLNVAQQDAPFKRGEEGRTNLAALTIELDVLSLAGISLSRRLSLGARGGIGIAVPAHLYDATLPAEAPSPEEGEKDSVPSVMMPTIFGDLVYRSTALPFVPSWSSLDRVVAGERGPGAAIGAGTFSRLDPTGSAGDVGGQIAAEGRVAITREIYAGGSGTVVLAERVVVSDLGVPEGAPRAGDMILMTRVAAQLEWELTRGVTQRASAFIERSDRDDPVGLGGAPSASLRPRWGATVSLAATVF</sequence>
<evidence type="ECO:0000313" key="3">
    <source>
        <dbReference type="Proteomes" id="UP000075515"/>
    </source>
</evidence>
<organism evidence="2 3">
    <name type="scientific">Sorangium cellulosum</name>
    <name type="common">Polyangium cellulosum</name>
    <dbReference type="NCBI Taxonomy" id="56"/>
    <lineage>
        <taxon>Bacteria</taxon>
        <taxon>Pseudomonadati</taxon>
        <taxon>Myxococcota</taxon>
        <taxon>Polyangia</taxon>
        <taxon>Polyangiales</taxon>
        <taxon>Polyangiaceae</taxon>
        <taxon>Sorangium</taxon>
    </lineage>
</organism>
<protein>
    <submittedName>
        <fullName evidence="2">Uncharacterized protein</fullName>
    </submittedName>
</protein>
<name>A0A150RUF6_SORCE</name>